<evidence type="ECO:0000256" key="2">
    <source>
        <dbReference type="ARBA" id="ARBA00022723"/>
    </source>
</evidence>
<dbReference type="SMART" id="SM00184">
    <property type="entry name" value="RING"/>
    <property type="match status" value="1"/>
</dbReference>
<evidence type="ECO:0000256" key="9">
    <source>
        <dbReference type="PROSITE-ProRule" id="PRU00175"/>
    </source>
</evidence>
<dbReference type="PROSITE" id="PS00518">
    <property type="entry name" value="ZF_RING_1"/>
    <property type="match status" value="1"/>
</dbReference>
<feature type="region of interest" description="Disordered" evidence="10">
    <location>
        <begin position="684"/>
        <end position="726"/>
    </location>
</feature>
<dbReference type="PROSITE" id="PS51192">
    <property type="entry name" value="HELICASE_ATP_BIND_1"/>
    <property type="match status" value="1"/>
</dbReference>
<evidence type="ECO:0000256" key="8">
    <source>
        <dbReference type="ARBA" id="ARBA00022840"/>
    </source>
</evidence>
<dbReference type="GO" id="GO:0008094">
    <property type="term" value="F:ATP-dependent activity, acting on DNA"/>
    <property type="evidence" value="ECO:0007669"/>
    <property type="project" value="TreeGrafter"/>
</dbReference>
<name>A0AAN9UJN5_9PEZI</name>
<evidence type="ECO:0000313" key="14">
    <source>
        <dbReference type="EMBL" id="KAK7749081.1"/>
    </source>
</evidence>
<dbReference type="GO" id="GO:0005524">
    <property type="term" value="F:ATP binding"/>
    <property type="evidence" value="ECO:0007669"/>
    <property type="project" value="UniProtKB-KW"/>
</dbReference>
<comment type="similarity">
    <text evidence="1">Belongs to the SNF2/RAD54 helicase family.</text>
</comment>
<dbReference type="GO" id="GO:0016787">
    <property type="term" value="F:hydrolase activity"/>
    <property type="evidence" value="ECO:0007669"/>
    <property type="project" value="UniProtKB-KW"/>
</dbReference>
<evidence type="ECO:0000256" key="1">
    <source>
        <dbReference type="ARBA" id="ARBA00007025"/>
    </source>
</evidence>
<comment type="caution">
    <text evidence="14">The sequence shown here is derived from an EMBL/GenBank/DDBJ whole genome shotgun (WGS) entry which is preliminary data.</text>
</comment>
<feature type="domain" description="Helicase ATP-binding" evidence="12">
    <location>
        <begin position="266"/>
        <end position="430"/>
    </location>
</feature>
<dbReference type="InterPro" id="IPR017907">
    <property type="entry name" value="Znf_RING_CS"/>
</dbReference>
<evidence type="ECO:0000259" key="13">
    <source>
        <dbReference type="PROSITE" id="PS51194"/>
    </source>
</evidence>
<dbReference type="InterPro" id="IPR050628">
    <property type="entry name" value="SNF2_RAD54_helicase_TF"/>
</dbReference>
<dbReference type="InterPro" id="IPR049730">
    <property type="entry name" value="SNF2/RAD54-like_C"/>
</dbReference>
<dbReference type="InterPro" id="IPR001650">
    <property type="entry name" value="Helicase_C-like"/>
</dbReference>
<keyword evidence="8" id="KW-0067">ATP-binding</keyword>
<evidence type="ECO:0000313" key="15">
    <source>
        <dbReference type="Proteomes" id="UP001320420"/>
    </source>
</evidence>
<feature type="compositionally biased region" description="Polar residues" evidence="10">
    <location>
        <begin position="695"/>
        <end position="710"/>
    </location>
</feature>
<feature type="compositionally biased region" description="Basic residues" evidence="10">
    <location>
        <begin position="137"/>
        <end position="147"/>
    </location>
</feature>
<evidence type="ECO:0000256" key="5">
    <source>
        <dbReference type="ARBA" id="ARBA00022801"/>
    </source>
</evidence>
<feature type="region of interest" description="Disordered" evidence="10">
    <location>
        <begin position="91"/>
        <end position="163"/>
    </location>
</feature>
<dbReference type="Gene3D" id="3.40.50.300">
    <property type="entry name" value="P-loop containing nucleotide triphosphate hydrolases"/>
    <property type="match status" value="1"/>
</dbReference>
<keyword evidence="15" id="KW-1185">Reference proteome</keyword>
<keyword evidence="7" id="KW-0862">Zinc</keyword>
<accession>A0AAN9UJN5</accession>
<keyword evidence="5" id="KW-0378">Hydrolase</keyword>
<dbReference type="InterPro" id="IPR001841">
    <property type="entry name" value="Znf_RING"/>
</dbReference>
<dbReference type="InterPro" id="IPR027417">
    <property type="entry name" value="P-loop_NTPase"/>
</dbReference>
<dbReference type="EMBL" id="JAKJXP020000079">
    <property type="protein sequence ID" value="KAK7749081.1"/>
    <property type="molecule type" value="Genomic_DNA"/>
</dbReference>
<evidence type="ECO:0000259" key="12">
    <source>
        <dbReference type="PROSITE" id="PS51192"/>
    </source>
</evidence>
<evidence type="ECO:0000256" key="7">
    <source>
        <dbReference type="ARBA" id="ARBA00022833"/>
    </source>
</evidence>
<feature type="compositionally biased region" description="Polar residues" evidence="10">
    <location>
        <begin position="91"/>
        <end position="100"/>
    </location>
</feature>
<reference evidence="14 15" key="1">
    <citation type="submission" date="2024-02" db="EMBL/GenBank/DDBJ databases">
        <title>De novo assembly and annotation of 12 fungi associated with fruit tree decline syndrome in Ontario, Canada.</title>
        <authorList>
            <person name="Sulman M."/>
            <person name="Ellouze W."/>
            <person name="Ilyukhin E."/>
        </authorList>
    </citation>
    <scope>NUCLEOTIDE SEQUENCE [LARGE SCALE GENOMIC DNA]</scope>
    <source>
        <strain evidence="14 15">M11/M66-122</strain>
    </source>
</reference>
<feature type="domain" description="RING-type" evidence="11">
    <location>
        <begin position="631"/>
        <end position="675"/>
    </location>
</feature>
<dbReference type="SMART" id="SM00487">
    <property type="entry name" value="DEXDc"/>
    <property type="match status" value="1"/>
</dbReference>
<evidence type="ECO:0000256" key="4">
    <source>
        <dbReference type="ARBA" id="ARBA00022771"/>
    </source>
</evidence>
<dbReference type="InterPro" id="IPR014001">
    <property type="entry name" value="Helicase_ATP-bd"/>
</dbReference>
<keyword evidence="2" id="KW-0479">Metal-binding</keyword>
<protein>
    <submittedName>
        <fullName evidence="14">Uncharacterized protein</fullName>
    </submittedName>
</protein>
<dbReference type="SUPFAM" id="SSF57850">
    <property type="entry name" value="RING/U-box"/>
    <property type="match status" value="1"/>
</dbReference>
<dbReference type="InterPro" id="IPR000330">
    <property type="entry name" value="SNF2_N"/>
</dbReference>
<dbReference type="PANTHER" id="PTHR45626">
    <property type="entry name" value="TRANSCRIPTION TERMINATION FACTOR 2-RELATED"/>
    <property type="match status" value="1"/>
</dbReference>
<dbReference type="Gene3D" id="3.40.50.10810">
    <property type="entry name" value="Tandem AAA-ATPase domain"/>
    <property type="match status" value="1"/>
</dbReference>
<gene>
    <name evidence="14" type="ORF">SLS62_008476</name>
</gene>
<dbReference type="Proteomes" id="UP001320420">
    <property type="component" value="Unassembled WGS sequence"/>
</dbReference>
<dbReference type="Gene3D" id="3.30.40.10">
    <property type="entry name" value="Zinc/RING finger domain, C3HC4 (zinc finger)"/>
    <property type="match status" value="1"/>
</dbReference>
<dbReference type="SMART" id="SM00490">
    <property type="entry name" value="HELICc"/>
    <property type="match status" value="1"/>
</dbReference>
<organism evidence="14 15">
    <name type="scientific">Diatrype stigma</name>
    <dbReference type="NCBI Taxonomy" id="117547"/>
    <lineage>
        <taxon>Eukaryota</taxon>
        <taxon>Fungi</taxon>
        <taxon>Dikarya</taxon>
        <taxon>Ascomycota</taxon>
        <taxon>Pezizomycotina</taxon>
        <taxon>Sordariomycetes</taxon>
        <taxon>Xylariomycetidae</taxon>
        <taxon>Xylariales</taxon>
        <taxon>Diatrypaceae</taxon>
        <taxon>Diatrype</taxon>
    </lineage>
</organism>
<keyword evidence="3" id="KW-0547">Nucleotide-binding</keyword>
<evidence type="ECO:0000256" key="10">
    <source>
        <dbReference type="SAM" id="MobiDB-lite"/>
    </source>
</evidence>
<dbReference type="SUPFAM" id="SSF52540">
    <property type="entry name" value="P-loop containing nucleoside triphosphate hydrolases"/>
    <property type="match status" value="2"/>
</dbReference>
<dbReference type="GO" id="GO:0005634">
    <property type="term" value="C:nucleus"/>
    <property type="evidence" value="ECO:0007669"/>
    <property type="project" value="TreeGrafter"/>
</dbReference>
<dbReference type="PROSITE" id="PS50089">
    <property type="entry name" value="ZF_RING_2"/>
    <property type="match status" value="1"/>
</dbReference>
<dbReference type="PANTHER" id="PTHR45626:SF17">
    <property type="entry name" value="HELICASE-LIKE TRANSCRIPTION FACTOR"/>
    <property type="match status" value="1"/>
</dbReference>
<dbReference type="GO" id="GO:0006281">
    <property type="term" value="P:DNA repair"/>
    <property type="evidence" value="ECO:0007669"/>
    <property type="project" value="TreeGrafter"/>
</dbReference>
<dbReference type="PROSITE" id="PS51194">
    <property type="entry name" value="HELICASE_CTER"/>
    <property type="match status" value="1"/>
</dbReference>
<evidence type="ECO:0000256" key="3">
    <source>
        <dbReference type="ARBA" id="ARBA00022741"/>
    </source>
</evidence>
<dbReference type="InterPro" id="IPR038718">
    <property type="entry name" value="SNF2-like_sf"/>
</dbReference>
<dbReference type="GO" id="GO:0004386">
    <property type="term" value="F:helicase activity"/>
    <property type="evidence" value="ECO:0007669"/>
    <property type="project" value="UniProtKB-KW"/>
</dbReference>
<sequence>METTNNSTELTIAPYLASRDKKPAPVLIDLTDDTDDELATPLPSISHTKKGISTVVDLADDEPLNLKNGIKTENQDQDSKIALKGLLNASSTMESSTDTANIKPEVEADSLFVSERTKTVPSYAPQSEDDISDTKPTTRRQSRKRKAISSNTSTGRASRRKRTTAALASLNKLKGKKSGQDMLKSLFGGRPINADETEEAFPKPKTSSKLKADEKALNEAIKIFGNNSKNFGKEPNGSNDTFITTGMKTPLRDYQLVGAAFMLRHEKARKGPHGGIIADEMGLGKTLQAIACMLAHKPSSKDQGGYGTTLIVMPSDNLITQWLAEFSKHIDQDAIKEPLHYKQRVKLAEFALKAYDFIFATYAQVQLTYKKSGPLFQIEFYRIILDEADKIKNMNASKILPYMEFIGINADNIQDLGHNGEDQEDFPQPKRLRMKGNEDRVMKVINDRMLRRWVQQVPGFLVKLLMKYRQKGEIFNGRQICELPACHESVHNIKMTEEEGLIYRCIEATTLRLLKEAIGRRGSGTELPNDYRLRYFVLLTRLRQAVDHPLLLYTWMKNIIPSEDIRKLLNDLAKIHPKTSVYDQIVASSEDLLSTKPQIKLEGFGTDKPDVFFNFDEHLNYVLDSKDNEGCIACFEESEVRQLECGHLLCDVCLTEQLAQIGQQGTRSLKCPECDKVIYQYQHEDTPDMDDGPSTLFTSTGRVKLSQPSATKPPAPGDDSNGLQPKTKKSLSKWLELSDRNANEPLTPSAKTTAAMECIKGWQLEAPDDKIIVFVQWGITAKVIGRMLGVANIPFLYYWGDMTPQQRGNALEDFKTKSNIKVLVAGLKCGNQGLNITCANRAILLSPWWNRSVEDQAKGRICRHGQTKETYVVNIVVKKSIDDRMLFLQQRKMEETQPALDKGRAAKPLTEEERLWLFGAD</sequence>
<dbReference type="Pfam" id="PF00271">
    <property type="entry name" value="Helicase_C"/>
    <property type="match status" value="1"/>
</dbReference>
<feature type="domain" description="Helicase C-terminal" evidence="13">
    <location>
        <begin position="751"/>
        <end position="915"/>
    </location>
</feature>
<evidence type="ECO:0000256" key="6">
    <source>
        <dbReference type="ARBA" id="ARBA00022806"/>
    </source>
</evidence>
<dbReference type="AlphaFoldDB" id="A0AAN9UJN5"/>
<dbReference type="Pfam" id="PF00176">
    <property type="entry name" value="SNF2-rel_dom"/>
    <property type="match status" value="1"/>
</dbReference>
<keyword evidence="4 9" id="KW-0863">Zinc-finger</keyword>
<keyword evidence="6" id="KW-0347">Helicase</keyword>
<proteinExistence type="inferred from homology"/>
<dbReference type="CDD" id="cd18793">
    <property type="entry name" value="SF2_C_SNF"/>
    <property type="match status" value="1"/>
</dbReference>
<dbReference type="InterPro" id="IPR013083">
    <property type="entry name" value="Znf_RING/FYVE/PHD"/>
</dbReference>
<evidence type="ECO:0000259" key="11">
    <source>
        <dbReference type="PROSITE" id="PS50089"/>
    </source>
</evidence>
<dbReference type="GO" id="GO:0008270">
    <property type="term" value="F:zinc ion binding"/>
    <property type="evidence" value="ECO:0007669"/>
    <property type="project" value="UniProtKB-KW"/>
</dbReference>